<dbReference type="KEGG" id="nwa:Nwat_1739"/>
<keyword evidence="3" id="KW-1185">Reference proteome</keyword>
<sequence>MFWRLRQRVSRFCKDFVALPGELWEHGRAARKASGKSLLSQAIEMIALRWGKGRLAPYEYYEYCLFDDRRFSPGQKRAFLGRHMTYDLWELFDSHFWHAIANDKLVAYGLFDALQLPSPKLHALFHPIRRHGPLTAVRDGMQLGQFLREQALFPLVAKPVLGMWGKNVYAIERLERESDELVLTNGQRMAVTDFVVALEPLAKQGWIFQELLKPHPLLLELCGSRICSVRVVTLLDPEPIVISTLWKVAVGNAMADNYWEPGNLVGPIDPETGVVGRLFTGLGLQRRNVSEHPDTGKRLVGITLPDWEQVLELCREGTASLPGLKMQAWDIALTDQGPVMLEVNIIGGVRLPQLVVDAGMNRGPLREMLRKYGYMPS</sequence>
<dbReference type="AlphaFoldDB" id="D8K6T2"/>
<proteinExistence type="predicted"/>
<feature type="domain" description="Alpha-L-glutamate ligase-related protein ATP-grasp" evidence="1">
    <location>
        <begin position="101"/>
        <end position="361"/>
    </location>
</feature>
<gene>
    <name evidence="2" type="ordered locus">Nwat_1739</name>
</gene>
<dbReference type="eggNOG" id="COG0189">
    <property type="taxonomic scope" value="Bacteria"/>
</dbReference>
<dbReference type="InterPro" id="IPR039523">
    <property type="entry name" value="RimK-rel_E_lig_ATP-grasp"/>
</dbReference>
<evidence type="ECO:0000313" key="2">
    <source>
        <dbReference type="EMBL" id="ADJ28609.1"/>
    </source>
</evidence>
<dbReference type="HOGENOM" id="CLU_773583_0_0_6"/>
<evidence type="ECO:0000259" key="1">
    <source>
        <dbReference type="Pfam" id="PF14397"/>
    </source>
</evidence>
<dbReference type="STRING" id="105559.Nwat_1739"/>
<reference evidence="2 3" key="1">
    <citation type="submission" date="2010-06" db="EMBL/GenBank/DDBJ databases">
        <title>Complete sequence of chromosome of Nitrosococcus watsoni C-113.</title>
        <authorList>
            <consortium name="US DOE Joint Genome Institute"/>
            <person name="Lucas S."/>
            <person name="Copeland A."/>
            <person name="Lapidus A."/>
            <person name="Cheng J.-F."/>
            <person name="Bruce D."/>
            <person name="Goodwin L."/>
            <person name="Pitluck S."/>
            <person name="Malfatti S.A."/>
            <person name="Chain P.S.G."/>
            <person name="Land M."/>
            <person name="Hauser L."/>
            <person name="Kyrpides N."/>
            <person name="Ivanova N."/>
            <person name="Cambell M.A."/>
            <person name="Heidelberg J.F."/>
            <person name="Klotz M.G."/>
            <person name="Woyke T."/>
        </authorList>
    </citation>
    <scope>NUCLEOTIDE SEQUENCE [LARGE SCALE GENOMIC DNA]</scope>
    <source>
        <strain evidence="2 3">C-113</strain>
    </source>
</reference>
<name>D8K6T2_NITWC</name>
<dbReference type="RefSeq" id="WP_013220701.1">
    <property type="nucleotide sequence ID" value="NC_014315.1"/>
</dbReference>
<dbReference type="EMBL" id="CP002086">
    <property type="protein sequence ID" value="ADJ28609.1"/>
    <property type="molecule type" value="Genomic_DNA"/>
</dbReference>
<dbReference type="Proteomes" id="UP000000393">
    <property type="component" value="Chromosome"/>
</dbReference>
<dbReference type="SUPFAM" id="SSF56059">
    <property type="entry name" value="Glutathione synthetase ATP-binding domain-like"/>
    <property type="match status" value="1"/>
</dbReference>
<evidence type="ECO:0000313" key="3">
    <source>
        <dbReference type="Proteomes" id="UP000000393"/>
    </source>
</evidence>
<dbReference type="OrthoDB" id="5822672at2"/>
<organism evidence="2 3">
    <name type="scientific">Nitrosococcus watsoni (strain C-113)</name>
    <dbReference type="NCBI Taxonomy" id="105559"/>
    <lineage>
        <taxon>Bacteria</taxon>
        <taxon>Pseudomonadati</taxon>
        <taxon>Pseudomonadota</taxon>
        <taxon>Gammaproteobacteria</taxon>
        <taxon>Chromatiales</taxon>
        <taxon>Chromatiaceae</taxon>
        <taxon>Nitrosococcus</taxon>
    </lineage>
</organism>
<accession>D8K6T2</accession>
<dbReference type="Pfam" id="PF14397">
    <property type="entry name" value="ATPgrasp_ST"/>
    <property type="match status" value="1"/>
</dbReference>
<protein>
    <recommendedName>
        <fullName evidence="1">Alpha-L-glutamate ligase-related protein ATP-grasp domain-containing protein</fullName>
    </recommendedName>
</protein>